<proteinExistence type="predicted"/>
<dbReference type="EMBL" id="JACHMD010000001">
    <property type="protein sequence ID" value="MBB4667024.1"/>
    <property type="molecule type" value="Genomic_DNA"/>
</dbReference>
<organism evidence="1 2">
    <name type="scientific">Microbacterium marinum</name>
    <dbReference type="NCBI Taxonomy" id="421115"/>
    <lineage>
        <taxon>Bacteria</taxon>
        <taxon>Bacillati</taxon>
        <taxon>Actinomycetota</taxon>
        <taxon>Actinomycetes</taxon>
        <taxon>Micrococcales</taxon>
        <taxon>Microbacteriaceae</taxon>
        <taxon>Microbacterium</taxon>
    </lineage>
</organism>
<gene>
    <name evidence="1" type="ORF">BKA24_001733</name>
</gene>
<protein>
    <submittedName>
        <fullName evidence="1">Uncharacterized protein</fullName>
    </submittedName>
</protein>
<dbReference type="AlphaFoldDB" id="A0A7W7BST2"/>
<dbReference type="RefSeq" id="WP_184217130.1">
    <property type="nucleotide sequence ID" value="NZ_JACHMD010000001.1"/>
</dbReference>
<sequence length="194" mass="22067">MTARQLEPKVNRGKTLDDTLIELSTAGLSRAEISRRIGGVLTPERVDERLNALLEAPDWLSDAKQERALLQLVRLNLMDLRADLDGYKESVLRGTDELSGPRRDAYNDNLKLQLAYIDRIFTRYDKRARATDEDLNTWSVNVGRELGSIVDEALAYMKGALRGEIAATEWDQLKIEAMQHAWSRIEEKQVERAA</sequence>
<keyword evidence="2" id="KW-1185">Reference proteome</keyword>
<dbReference type="Proteomes" id="UP000573729">
    <property type="component" value="Unassembled WGS sequence"/>
</dbReference>
<accession>A0A7W7BST2</accession>
<name>A0A7W7BST2_9MICO</name>
<evidence type="ECO:0000313" key="1">
    <source>
        <dbReference type="EMBL" id="MBB4667024.1"/>
    </source>
</evidence>
<evidence type="ECO:0000313" key="2">
    <source>
        <dbReference type="Proteomes" id="UP000573729"/>
    </source>
</evidence>
<comment type="caution">
    <text evidence="1">The sequence shown here is derived from an EMBL/GenBank/DDBJ whole genome shotgun (WGS) entry which is preliminary data.</text>
</comment>
<reference evidence="1 2" key="1">
    <citation type="submission" date="2020-08" db="EMBL/GenBank/DDBJ databases">
        <title>Sequencing the genomes of 1000 actinobacteria strains.</title>
        <authorList>
            <person name="Klenk H.-P."/>
        </authorList>
    </citation>
    <scope>NUCLEOTIDE SEQUENCE [LARGE SCALE GENOMIC DNA]</scope>
    <source>
        <strain evidence="1 2">DSM 24947</strain>
    </source>
</reference>